<organism evidence="1 2">
    <name type="scientific">Sphingobacterium corticis</name>
    <dbReference type="NCBI Taxonomy" id="1812823"/>
    <lineage>
        <taxon>Bacteria</taxon>
        <taxon>Pseudomonadati</taxon>
        <taxon>Bacteroidota</taxon>
        <taxon>Sphingobacteriia</taxon>
        <taxon>Sphingobacteriales</taxon>
        <taxon>Sphingobacteriaceae</taxon>
        <taxon>Sphingobacterium</taxon>
    </lineage>
</organism>
<dbReference type="Proteomes" id="UP001597393">
    <property type="component" value="Unassembled WGS sequence"/>
</dbReference>
<keyword evidence="2" id="KW-1185">Reference proteome</keyword>
<accession>A0ABW5NMD7</accession>
<evidence type="ECO:0000313" key="1">
    <source>
        <dbReference type="EMBL" id="MFD2599204.1"/>
    </source>
</evidence>
<sequence length="251" mass="29401">MKSEQFDIAYDHDSKSFVYCIYNIKGKPCTYYVLKDKASEQLAKYQDINFDLSQAKDAVEELSNSGRQAYFKHNDIVNKALFELSITLIIKCFNSSKDGRSLSLNYKDVFSNVQELKDLYLKIEEIRNSSIAHSGDYMNTLILYFDDTSKELVDLRYSHIKRLWGSQIVAYEKLISIIDHIQEYVNKKMERVRLKLINFFQEQGISYFQSQSKQIDLKTVVRTEKVGEQLISESFVRDQDERTGFYNAQQS</sequence>
<evidence type="ECO:0008006" key="3">
    <source>
        <dbReference type="Google" id="ProtNLM"/>
    </source>
</evidence>
<gene>
    <name evidence="1" type="ORF">ACFSQ3_09590</name>
</gene>
<proteinExistence type="predicted"/>
<name>A0ABW5NMD7_9SPHI</name>
<comment type="caution">
    <text evidence="1">The sequence shown here is derived from an EMBL/GenBank/DDBJ whole genome shotgun (WGS) entry which is preliminary data.</text>
</comment>
<protein>
    <recommendedName>
        <fullName evidence="3">HEPN AbiU2-like domain-containing protein</fullName>
    </recommendedName>
</protein>
<evidence type="ECO:0000313" key="2">
    <source>
        <dbReference type="Proteomes" id="UP001597393"/>
    </source>
</evidence>
<reference evidence="2" key="1">
    <citation type="journal article" date="2019" name="Int. J. Syst. Evol. Microbiol.">
        <title>The Global Catalogue of Microorganisms (GCM) 10K type strain sequencing project: providing services to taxonomists for standard genome sequencing and annotation.</title>
        <authorList>
            <consortium name="The Broad Institute Genomics Platform"/>
            <consortium name="The Broad Institute Genome Sequencing Center for Infectious Disease"/>
            <person name="Wu L."/>
            <person name="Ma J."/>
        </authorList>
    </citation>
    <scope>NUCLEOTIDE SEQUENCE [LARGE SCALE GENOMIC DNA]</scope>
    <source>
        <strain evidence="2">KCTC 42248</strain>
    </source>
</reference>
<dbReference type="EMBL" id="JBHUMA010000006">
    <property type="protein sequence ID" value="MFD2599204.1"/>
    <property type="molecule type" value="Genomic_DNA"/>
</dbReference>